<protein>
    <submittedName>
        <fullName evidence="1">Uncharacterized protein</fullName>
    </submittedName>
</protein>
<sequence length="148" mass="17287">MRRRVAQKWKRTCISSLAVRLLSQGLWLRTLIVLLSMCGRHGTIWRNTLSCKQTWFRERLSWNSAESLICDVSRQLNVLHQAASCLNLCDIRDIRRHAQSLSFHQPYVLLEHKLYEISEPHLFENKFGFARDSPGTQRGLSFVMFPGD</sequence>
<reference evidence="1 2" key="1">
    <citation type="journal article" date="2018" name="Biotechnol. Adv.">
        <title>Improved genomic resources and new bioinformatic workflow for the carcinogenic parasite Clonorchis sinensis: Biotechnological implications.</title>
        <authorList>
            <person name="Wang D."/>
            <person name="Korhonen P.K."/>
            <person name="Gasser R.B."/>
            <person name="Young N.D."/>
        </authorList>
    </citation>
    <scope>NUCLEOTIDE SEQUENCE [LARGE SCALE GENOMIC DNA]</scope>
    <source>
        <strain evidence="1">Cs-k2</strain>
    </source>
</reference>
<keyword evidence="2" id="KW-1185">Reference proteome</keyword>
<accession>A0A3R7JGA5</accession>
<dbReference type="AlphaFoldDB" id="A0A3R7JGA5"/>
<proteinExistence type="predicted"/>
<dbReference type="EMBL" id="NIRI02000010">
    <property type="protein sequence ID" value="KAG5454385.1"/>
    <property type="molecule type" value="Genomic_DNA"/>
</dbReference>
<name>A0A3R7JGA5_CLOSI</name>
<gene>
    <name evidence="1" type="ORF">CSKR_107233</name>
</gene>
<evidence type="ECO:0000313" key="2">
    <source>
        <dbReference type="Proteomes" id="UP000286415"/>
    </source>
</evidence>
<dbReference type="Proteomes" id="UP000286415">
    <property type="component" value="Unassembled WGS sequence"/>
</dbReference>
<dbReference type="InParanoid" id="A0A3R7JGA5"/>
<reference evidence="1 2" key="2">
    <citation type="journal article" date="2021" name="Genomics">
        <title>High-quality reference genome for Clonorchis sinensis.</title>
        <authorList>
            <person name="Young N.D."/>
            <person name="Stroehlein A.J."/>
            <person name="Kinkar L."/>
            <person name="Wang T."/>
            <person name="Sohn W.M."/>
            <person name="Chang B.C.H."/>
            <person name="Kaur P."/>
            <person name="Weisz D."/>
            <person name="Dudchenko O."/>
            <person name="Aiden E.L."/>
            <person name="Korhonen P.K."/>
            <person name="Gasser R.B."/>
        </authorList>
    </citation>
    <scope>NUCLEOTIDE SEQUENCE [LARGE SCALE GENOMIC DNA]</scope>
    <source>
        <strain evidence="1">Cs-k2</strain>
    </source>
</reference>
<comment type="caution">
    <text evidence="1">The sequence shown here is derived from an EMBL/GenBank/DDBJ whole genome shotgun (WGS) entry which is preliminary data.</text>
</comment>
<evidence type="ECO:0000313" key="1">
    <source>
        <dbReference type="EMBL" id="KAG5454385.1"/>
    </source>
</evidence>
<organism evidence="1 2">
    <name type="scientific">Clonorchis sinensis</name>
    <name type="common">Chinese liver fluke</name>
    <dbReference type="NCBI Taxonomy" id="79923"/>
    <lineage>
        <taxon>Eukaryota</taxon>
        <taxon>Metazoa</taxon>
        <taxon>Spiralia</taxon>
        <taxon>Lophotrochozoa</taxon>
        <taxon>Platyhelminthes</taxon>
        <taxon>Trematoda</taxon>
        <taxon>Digenea</taxon>
        <taxon>Opisthorchiida</taxon>
        <taxon>Opisthorchiata</taxon>
        <taxon>Opisthorchiidae</taxon>
        <taxon>Clonorchis</taxon>
    </lineage>
</organism>